<keyword evidence="3 8" id="KW-0812">Transmembrane</keyword>
<evidence type="ECO:0000256" key="9">
    <source>
        <dbReference type="SAM" id="SignalP"/>
    </source>
</evidence>
<dbReference type="Pfam" id="PF13855">
    <property type="entry name" value="LRR_8"/>
    <property type="match status" value="2"/>
</dbReference>
<dbReference type="GO" id="GO:0005524">
    <property type="term" value="F:ATP binding"/>
    <property type="evidence" value="ECO:0007669"/>
    <property type="project" value="InterPro"/>
</dbReference>
<name>A0A7N0UPG8_KALFE</name>
<dbReference type="Gene3D" id="3.80.10.10">
    <property type="entry name" value="Ribonuclease Inhibitor"/>
    <property type="match status" value="2"/>
</dbReference>
<evidence type="ECO:0000313" key="11">
    <source>
        <dbReference type="EnsemblPlants" id="Kaladp0076s0138.1.v1.1"/>
    </source>
</evidence>
<keyword evidence="5 8" id="KW-1133">Transmembrane helix</keyword>
<dbReference type="GO" id="GO:0016020">
    <property type="term" value="C:membrane"/>
    <property type="evidence" value="ECO:0007669"/>
    <property type="project" value="UniProtKB-SubCell"/>
</dbReference>
<dbReference type="FunFam" id="3.80.10.10:FF:000155">
    <property type="entry name" value="Putative inactive leucine-rich repeat receptor-like protein kinase"/>
    <property type="match status" value="1"/>
</dbReference>
<keyword evidence="2" id="KW-0433">Leucine-rich repeat</keyword>
<evidence type="ECO:0000313" key="12">
    <source>
        <dbReference type="Proteomes" id="UP000594263"/>
    </source>
</evidence>
<evidence type="ECO:0000256" key="3">
    <source>
        <dbReference type="ARBA" id="ARBA00022692"/>
    </source>
</evidence>
<dbReference type="Pfam" id="PF07714">
    <property type="entry name" value="PK_Tyr_Ser-Thr"/>
    <property type="match status" value="1"/>
</dbReference>
<evidence type="ECO:0000259" key="10">
    <source>
        <dbReference type="PROSITE" id="PS50011"/>
    </source>
</evidence>
<dbReference type="GO" id="GO:0033612">
    <property type="term" value="F:receptor serine/threonine kinase binding"/>
    <property type="evidence" value="ECO:0007669"/>
    <property type="project" value="TreeGrafter"/>
</dbReference>
<dbReference type="EnsemblPlants" id="Kaladp0076s0138.1.v1.1">
    <property type="protein sequence ID" value="Kaladp0076s0138.1.v1.1"/>
    <property type="gene ID" value="Kaladp0076s0138.v1.1"/>
</dbReference>
<keyword evidence="4" id="KW-0677">Repeat</keyword>
<dbReference type="SUPFAM" id="SSF56112">
    <property type="entry name" value="Protein kinase-like (PK-like)"/>
    <property type="match status" value="1"/>
</dbReference>
<keyword evidence="9" id="KW-0732">Signal</keyword>
<dbReference type="SUPFAM" id="SSF52058">
    <property type="entry name" value="L domain-like"/>
    <property type="match status" value="1"/>
</dbReference>
<sequence>MRGTGGISPIILLWLLMAPVSHQLQTSQVGVLLQLRKHLEYPSQLSTWYNYYGDLCFLTPTPSVSIACENASVTELRIAGDRTAKPSHFHGYAIANVTLSVTFSVDSFFTTLTRLVSLRVLSLVGLGMWGPIPDKIHRLSSLELLDMSSNFFYGSVPPQMARLTKLNTLRLDANFFNDTIPDWLESLSNLTVLSLKSNRLKGQFPPSICKTSTLADIALSHNDLSGKLPDLSRLTGLHVLDLMDNQFSSDLPTLPKGLVTALLSRNSFSGNIPSQFGELIQLQHIDLSFNALSGSVPSSLFSLPKISYLNLASNMLSGMLPANLNCGSELGFVDLSDNQLVGQPPACLGASSGERVVSVDGNCLSIDNKKLQQESHCKVPNMIGRHNKLRDIRILAGLTGGALIFVMLLAFGIFIFWKQCQSVKRRPERHVASEVLQNNMPSAVPAEILANARLISRAAKLGDQGAPTYRIFSMEEIEAATNNFDKLMLLGEGSNGKIYMGKLENGCEIAIRCLVLPKRSLVQNLKVKLDMLSRLHHPHLVNLLGYCLDTSLQDDLSSHRVFLVNEYVPNGNFHYHLSVCYPEKTLKWPDRLSILIGVAKAVLHLHTGVIPGIFNNKLKTHNVLLDEHQIPKLSDYGLAILEDEMEKREAKGDGPNSWQIAGMKDDVYDFGFILLESLVGHVIKGKGEAFLINEMASFGSQDGLCLLALFNTESLQAFDLHN</sequence>
<dbReference type="InterPro" id="IPR003591">
    <property type="entry name" value="Leu-rich_rpt_typical-subtyp"/>
</dbReference>
<feature type="transmembrane region" description="Helical" evidence="8">
    <location>
        <begin position="394"/>
        <end position="417"/>
    </location>
</feature>
<dbReference type="Gene3D" id="3.30.200.20">
    <property type="entry name" value="Phosphorylase Kinase, domain 1"/>
    <property type="match status" value="1"/>
</dbReference>
<feature type="chain" id="PRO_5029773056" description="Protein kinase domain-containing protein" evidence="9">
    <location>
        <begin position="24"/>
        <end position="722"/>
    </location>
</feature>
<dbReference type="AlphaFoldDB" id="A0A7N0UPG8"/>
<protein>
    <recommendedName>
        <fullName evidence="10">Protein kinase domain-containing protein</fullName>
    </recommendedName>
</protein>
<dbReference type="GO" id="GO:0004672">
    <property type="term" value="F:protein kinase activity"/>
    <property type="evidence" value="ECO:0007669"/>
    <property type="project" value="InterPro"/>
</dbReference>
<keyword evidence="6 8" id="KW-0472">Membrane</keyword>
<dbReference type="Gramene" id="Kaladp0076s0138.1.v1.1">
    <property type="protein sequence ID" value="Kaladp0076s0138.1.v1.1"/>
    <property type="gene ID" value="Kaladp0076s0138.v1.1"/>
</dbReference>
<evidence type="ECO:0000256" key="5">
    <source>
        <dbReference type="ARBA" id="ARBA00022989"/>
    </source>
</evidence>
<organism evidence="11 12">
    <name type="scientific">Kalanchoe fedtschenkoi</name>
    <name type="common">Lavender scallops</name>
    <name type="synonym">South American air plant</name>
    <dbReference type="NCBI Taxonomy" id="63787"/>
    <lineage>
        <taxon>Eukaryota</taxon>
        <taxon>Viridiplantae</taxon>
        <taxon>Streptophyta</taxon>
        <taxon>Embryophyta</taxon>
        <taxon>Tracheophyta</taxon>
        <taxon>Spermatophyta</taxon>
        <taxon>Magnoliopsida</taxon>
        <taxon>eudicotyledons</taxon>
        <taxon>Gunneridae</taxon>
        <taxon>Pentapetalae</taxon>
        <taxon>Saxifragales</taxon>
        <taxon>Crassulaceae</taxon>
        <taxon>Kalanchoe</taxon>
    </lineage>
</organism>
<evidence type="ECO:0000256" key="4">
    <source>
        <dbReference type="ARBA" id="ARBA00022737"/>
    </source>
</evidence>
<dbReference type="SMART" id="SM00369">
    <property type="entry name" value="LRR_TYP"/>
    <property type="match status" value="4"/>
</dbReference>
<dbReference type="FunFam" id="3.80.10.10:FF:000380">
    <property type="entry name" value="Putative inactive leucine-rich repeat receptor-like protein kinase"/>
    <property type="match status" value="1"/>
</dbReference>
<proteinExistence type="predicted"/>
<dbReference type="Proteomes" id="UP000594263">
    <property type="component" value="Unplaced"/>
</dbReference>
<accession>A0A7N0UPG8</accession>
<evidence type="ECO:0000256" key="1">
    <source>
        <dbReference type="ARBA" id="ARBA00004370"/>
    </source>
</evidence>
<dbReference type="PANTHER" id="PTHR48056:SF71">
    <property type="entry name" value="LEUCINE-RICH REPEAT PROTEIN KINASE FAMILY PROTEIN"/>
    <property type="match status" value="1"/>
</dbReference>
<reference evidence="11" key="1">
    <citation type="submission" date="2021-01" db="UniProtKB">
        <authorList>
            <consortium name="EnsemblPlants"/>
        </authorList>
    </citation>
    <scope>IDENTIFICATION</scope>
</reference>
<feature type="signal peptide" evidence="9">
    <location>
        <begin position="1"/>
        <end position="23"/>
    </location>
</feature>
<dbReference type="PANTHER" id="PTHR48056">
    <property type="entry name" value="LRR RECEPTOR-LIKE SERINE/THREONINE-PROTEIN KINASE-RELATED"/>
    <property type="match status" value="1"/>
</dbReference>
<dbReference type="PROSITE" id="PS50011">
    <property type="entry name" value="PROTEIN_KINASE_DOM"/>
    <property type="match status" value="1"/>
</dbReference>
<evidence type="ECO:0000256" key="7">
    <source>
        <dbReference type="ARBA" id="ARBA00023180"/>
    </source>
</evidence>
<dbReference type="Gene3D" id="1.10.510.10">
    <property type="entry name" value="Transferase(Phosphotransferase) domain 1"/>
    <property type="match status" value="1"/>
</dbReference>
<dbReference type="InterPro" id="IPR011009">
    <property type="entry name" value="Kinase-like_dom_sf"/>
</dbReference>
<feature type="domain" description="Protein kinase" evidence="10">
    <location>
        <begin position="484"/>
        <end position="722"/>
    </location>
</feature>
<evidence type="ECO:0000256" key="8">
    <source>
        <dbReference type="SAM" id="Phobius"/>
    </source>
</evidence>
<evidence type="ECO:0000256" key="2">
    <source>
        <dbReference type="ARBA" id="ARBA00022614"/>
    </source>
</evidence>
<dbReference type="InterPro" id="IPR001245">
    <property type="entry name" value="Ser-Thr/Tyr_kinase_cat_dom"/>
</dbReference>
<dbReference type="InterPro" id="IPR032675">
    <property type="entry name" value="LRR_dom_sf"/>
</dbReference>
<dbReference type="InterPro" id="IPR001611">
    <property type="entry name" value="Leu-rich_rpt"/>
</dbReference>
<keyword evidence="12" id="KW-1185">Reference proteome</keyword>
<keyword evidence="7" id="KW-0325">Glycoprotein</keyword>
<dbReference type="InterPro" id="IPR000719">
    <property type="entry name" value="Prot_kinase_dom"/>
</dbReference>
<dbReference type="OMA" id="YKHEAAG"/>
<comment type="subcellular location">
    <subcellularLocation>
        <location evidence="1">Membrane</location>
    </subcellularLocation>
</comment>
<evidence type="ECO:0000256" key="6">
    <source>
        <dbReference type="ARBA" id="ARBA00023136"/>
    </source>
</evidence>
<dbReference type="InterPro" id="IPR050647">
    <property type="entry name" value="Plant_LRR-RLKs"/>
</dbReference>